<evidence type="ECO:0000256" key="3">
    <source>
        <dbReference type="SAM" id="MobiDB-lite"/>
    </source>
</evidence>
<dbReference type="PROSITE" id="PS51484">
    <property type="entry name" value="G8"/>
    <property type="match status" value="1"/>
</dbReference>
<feature type="region of interest" description="Disordered" evidence="3">
    <location>
        <begin position="75"/>
        <end position="119"/>
    </location>
</feature>
<feature type="domain" description="G8" evidence="4">
    <location>
        <begin position="426"/>
        <end position="548"/>
    </location>
</feature>
<feature type="compositionally biased region" description="Low complexity" evidence="3">
    <location>
        <begin position="84"/>
        <end position="96"/>
    </location>
</feature>
<feature type="compositionally biased region" description="Basic and acidic residues" evidence="3">
    <location>
        <begin position="166"/>
        <end position="186"/>
    </location>
</feature>
<comment type="caution">
    <text evidence="5">The sequence shown here is derived from an EMBL/GenBank/DDBJ whole genome shotgun (WGS) entry which is preliminary data.</text>
</comment>
<evidence type="ECO:0000313" key="6">
    <source>
        <dbReference type="Proteomes" id="UP000601435"/>
    </source>
</evidence>
<name>A0A812RJW8_9DINO</name>
<keyword evidence="1" id="KW-0325">Glycoprotein</keyword>
<comment type="similarity">
    <text evidence="2">Belongs to the comF family.</text>
</comment>
<evidence type="ECO:0000256" key="2">
    <source>
        <dbReference type="ARBA" id="ARBA00038413"/>
    </source>
</evidence>
<organism evidence="5 6">
    <name type="scientific">Symbiodinium necroappetens</name>
    <dbReference type="NCBI Taxonomy" id="1628268"/>
    <lineage>
        <taxon>Eukaryota</taxon>
        <taxon>Sar</taxon>
        <taxon>Alveolata</taxon>
        <taxon>Dinophyceae</taxon>
        <taxon>Suessiales</taxon>
        <taxon>Symbiodiniaceae</taxon>
        <taxon>Symbiodinium</taxon>
    </lineage>
</organism>
<dbReference type="Pfam" id="PF10162">
    <property type="entry name" value="G8"/>
    <property type="match status" value="1"/>
</dbReference>
<feature type="compositionally biased region" description="Acidic residues" evidence="3">
    <location>
        <begin position="12"/>
        <end position="22"/>
    </location>
</feature>
<proteinExistence type="inferred from homology"/>
<evidence type="ECO:0000256" key="1">
    <source>
        <dbReference type="ARBA" id="ARBA00023180"/>
    </source>
</evidence>
<dbReference type="InterPro" id="IPR052334">
    <property type="entry name" value="G8_domain-comF-like"/>
</dbReference>
<dbReference type="PANTHER" id="PTHR47687:SF4">
    <property type="entry name" value="G8 DOMAIN-CONTAINING PROTEIN DDB_G0286311-RELATED"/>
    <property type="match status" value="1"/>
</dbReference>
<evidence type="ECO:0000259" key="4">
    <source>
        <dbReference type="PROSITE" id="PS51484"/>
    </source>
</evidence>
<dbReference type="Pfam" id="PF24606">
    <property type="entry name" value="CEMIP_beta-hel"/>
    <property type="match status" value="1"/>
</dbReference>
<evidence type="ECO:0000313" key="5">
    <source>
        <dbReference type="EMBL" id="CAE7442114.1"/>
    </source>
</evidence>
<keyword evidence="6" id="KW-1185">Reference proteome</keyword>
<dbReference type="EMBL" id="CAJNJA010019254">
    <property type="protein sequence ID" value="CAE7442114.1"/>
    <property type="molecule type" value="Genomic_DNA"/>
</dbReference>
<feature type="region of interest" description="Disordered" evidence="3">
    <location>
        <begin position="1"/>
        <end position="31"/>
    </location>
</feature>
<feature type="compositionally biased region" description="Acidic residues" evidence="3">
    <location>
        <begin position="203"/>
        <end position="220"/>
    </location>
</feature>
<dbReference type="Proteomes" id="UP000601435">
    <property type="component" value="Unassembled WGS sequence"/>
</dbReference>
<reference evidence="5" key="1">
    <citation type="submission" date="2021-02" db="EMBL/GenBank/DDBJ databases">
        <authorList>
            <person name="Dougan E. K."/>
            <person name="Rhodes N."/>
            <person name="Thang M."/>
            <person name="Chan C."/>
        </authorList>
    </citation>
    <scope>NUCLEOTIDE SEQUENCE</scope>
</reference>
<dbReference type="InterPro" id="IPR055401">
    <property type="entry name" value="CEMIP_beta-hel_dom"/>
</dbReference>
<sequence length="1564" mass="174147">MPKRCEAKESESETEEEEPEKEEECHSSVPPEDCYYATKWLMDEGRWQHPHAFPEVTAHSTWEDAQAALWKRSEGSCKKPCAPEPQTTQEPETTTQKAEEESQEPEKEEEVPEPEEDCYTSVEPEKCFYATKWLMEEGRYKYPDAFSEVTSESSWEDAQEALWKRGKDGCKKPCPHESADDIDKARTSKTFEIIQRVGYSEAQESEEQEKEEEKEEEEVPKEDCYTSVEPEKCFYATKWLMEEGRYKHPEAFPEVTPESSWEDAQTAFWKRGKDGCQKPCPHDSETLTDEVEEEDCHNSVPHEDCYYATKWLMDEGRWKHPEAFPEACLRIEIGPEAHQWFWRQFDMRGDRLSIEFCHEDHYHAFVRTRARIREPPIRRIQLKPELSKSEVELEMTPYTPVAIQKTMPGAGAMTMSQPSGCPHEEAGLTPFSNLGTSGDITISSGRYLLSASATIRSLTINSGAELIIGDVAGLSLETQAIYVRGTLRLGSATCPLTAGGLVVTFTGSGDRSSRSTNPLNTKGLTVGGGGILEVYGKRYWPTWTRLSASAPPGATQLSLADEVDWMVGQKVVLTTTSYIDDDPNDHQNEVREIAAVSGSQITLTQGLQFGHYGGPEYAAEVALLSRTITFQGDAASENTRYGGHIMCMPGSQCRIAGAMAYRMGQENKMGRYPFHFHVMGRVNGESFFEDCLVQHSFFRAFTVHGTSNSRVSRNVAYDISGSAYYLEDGIEEDNLFEFNLAAFILIIDKLNDYGGGGQGGVRINTQPSRLVPTDATAVGFYCTNAKNRWIGNSASGGFAGFHFPRVPYVLGDTYAQNQDYHPDVVELGEFDSNTAHSSGRLWSRGGCMYVGGELWEDNKGSHEYRYTSGRTTTRKEGRFIWTNTKVFACRKGILFWGSGGRWPGLGLEGFEAHDISCAVTMLGDNYMYNSVVSAHTGNTFATDLPKVTDGFELYDTGMQTILSQVTWRNFDRPGDVAIMDMTHSNIFKPAGMFDTRAQYFEGTPFAQRLRHVERYACTSFHQDTCKNRCDFCPGTAGSSQVANMIDTDGTLVGWNEPAIIGADDEDSETNYRTNDWWRIDDSCQRNFDWGFWICPTKGNRAIASLFFMKGLQDRYPDRTDSRTAVGKVYHFGHEDRHIDLGLAESPMVTGPCCDVGWFLALDNGAEPQLTITMDQIPPQGLVLATAYPMGASITVQRCFPNCANMPRGSSLQEVLDSTDGNVFFVDGLGRLFLKFVYADNGYFEFVGVKQLLNSHRVLAFRAFPCWNVQSYGFYSVLLRVVFTYVVSGAPLPFFMSRVGMSVPPQVCEDVSSAAAGSFVPVDGGQNVVCRGASSNDNDESYYIFHNGIDSIQECKQLCIGTDGCKGIEYDPRSQLEICSNRNRLELGMSSGQHKSHADPCNAEGRTAPAAVSNDDTLEGCQSQCMSTDGCTGIEYHVRGRCEIWTRPEGIHASISLVNYTCLSYSVPTPEGVFEAVDGGEGRVCRGGHPNDNRASYFTVEQASSLEGCKYKCMQAEVCQGLEYHTGGRCEIWTRAEGIQASREAPSAGSAASCGLRKRLKKVIS</sequence>
<gene>
    <name evidence="5" type="primary">rliB</name>
    <name evidence="5" type="ORF">SNEC2469_LOCUS12151</name>
</gene>
<feature type="compositionally biased region" description="Basic and acidic residues" evidence="3">
    <location>
        <begin position="1"/>
        <end position="11"/>
    </location>
</feature>
<protein>
    <submittedName>
        <fullName evidence="5">RliB protein</fullName>
    </submittedName>
</protein>
<dbReference type="OrthoDB" id="446578at2759"/>
<accession>A0A812RJW8</accession>
<dbReference type="SMART" id="SM01225">
    <property type="entry name" value="G8"/>
    <property type="match status" value="1"/>
</dbReference>
<feature type="region of interest" description="Disordered" evidence="3">
    <location>
        <begin position="166"/>
        <end position="223"/>
    </location>
</feature>
<dbReference type="PANTHER" id="PTHR47687">
    <property type="entry name" value="G8 DOMAIN-CONTAINING PROTEIN DDB_G0288475-RELATED"/>
    <property type="match status" value="1"/>
</dbReference>
<feature type="compositionally biased region" description="Acidic residues" evidence="3">
    <location>
        <begin position="101"/>
        <end position="118"/>
    </location>
</feature>
<dbReference type="InterPro" id="IPR019316">
    <property type="entry name" value="G8_domain"/>
</dbReference>